<name>A0A9X3IZW0_9BACT</name>
<keyword evidence="2" id="KW-0805">Transcription regulation</keyword>
<dbReference type="InterPro" id="IPR039425">
    <property type="entry name" value="RNA_pol_sigma-70-like"/>
</dbReference>
<dbReference type="Gene3D" id="1.10.10.10">
    <property type="entry name" value="Winged helix-like DNA-binding domain superfamily/Winged helix DNA-binding domain"/>
    <property type="match status" value="1"/>
</dbReference>
<dbReference type="SUPFAM" id="SSF88659">
    <property type="entry name" value="Sigma3 and sigma4 domains of RNA polymerase sigma factors"/>
    <property type="match status" value="1"/>
</dbReference>
<dbReference type="InterPro" id="IPR013324">
    <property type="entry name" value="RNA_pol_sigma_r3/r4-like"/>
</dbReference>
<dbReference type="PANTHER" id="PTHR43133">
    <property type="entry name" value="RNA POLYMERASE ECF-TYPE SIGMA FACTO"/>
    <property type="match status" value="1"/>
</dbReference>
<dbReference type="GO" id="GO:0003677">
    <property type="term" value="F:DNA binding"/>
    <property type="evidence" value="ECO:0007669"/>
    <property type="project" value="InterPro"/>
</dbReference>
<gene>
    <name evidence="7" type="ORF">OV079_26410</name>
</gene>
<dbReference type="InterPro" id="IPR036388">
    <property type="entry name" value="WH-like_DNA-bd_sf"/>
</dbReference>
<organism evidence="7 8">
    <name type="scientific">Nannocystis pusilla</name>
    <dbReference type="NCBI Taxonomy" id="889268"/>
    <lineage>
        <taxon>Bacteria</taxon>
        <taxon>Pseudomonadati</taxon>
        <taxon>Myxococcota</taxon>
        <taxon>Polyangia</taxon>
        <taxon>Nannocystales</taxon>
        <taxon>Nannocystaceae</taxon>
        <taxon>Nannocystis</taxon>
    </lineage>
</organism>
<dbReference type="GO" id="GO:0006352">
    <property type="term" value="P:DNA-templated transcription initiation"/>
    <property type="evidence" value="ECO:0007669"/>
    <property type="project" value="InterPro"/>
</dbReference>
<dbReference type="NCBIfam" id="TIGR02937">
    <property type="entry name" value="sigma70-ECF"/>
    <property type="match status" value="1"/>
</dbReference>
<dbReference type="InterPro" id="IPR014284">
    <property type="entry name" value="RNA_pol_sigma-70_dom"/>
</dbReference>
<dbReference type="Pfam" id="PF08281">
    <property type="entry name" value="Sigma70_r4_2"/>
    <property type="match status" value="1"/>
</dbReference>
<dbReference type="SUPFAM" id="SSF88946">
    <property type="entry name" value="Sigma2 domain of RNA polymerase sigma factors"/>
    <property type="match status" value="1"/>
</dbReference>
<evidence type="ECO:0000256" key="1">
    <source>
        <dbReference type="ARBA" id="ARBA00010641"/>
    </source>
</evidence>
<dbReference type="Pfam" id="PF04542">
    <property type="entry name" value="Sigma70_r2"/>
    <property type="match status" value="1"/>
</dbReference>
<feature type="domain" description="RNA polymerase sigma-70 region 2" evidence="5">
    <location>
        <begin position="46"/>
        <end position="112"/>
    </location>
</feature>
<dbReference type="Gene3D" id="1.10.1740.10">
    <property type="match status" value="1"/>
</dbReference>
<keyword evidence="3" id="KW-0731">Sigma factor</keyword>
<evidence type="ECO:0000259" key="6">
    <source>
        <dbReference type="Pfam" id="PF08281"/>
    </source>
</evidence>
<accession>A0A9X3IZW0</accession>
<dbReference type="PANTHER" id="PTHR43133:SF51">
    <property type="entry name" value="RNA POLYMERASE SIGMA FACTOR"/>
    <property type="match status" value="1"/>
</dbReference>
<comment type="similarity">
    <text evidence="1">Belongs to the sigma-70 factor family. ECF subfamily.</text>
</comment>
<evidence type="ECO:0000256" key="3">
    <source>
        <dbReference type="ARBA" id="ARBA00023082"/>
    </source>
</evidence>
<feature type="domain" description="RNA polymerase sigma factor 70 region 4 type 2" evidence="6">
    <location>
        <begin position="140"/>
        <end position="190"/>
    </location>
</feature>
<dbReference type="GO" id="GO:0016987">
    <property type="term" value="F:sigma factor activity"/>
    <property type="evidence" value="ECO:0007669"/>
    <property type="project" value="UniProtKB-KW"/>
</dbReference>
<dbReference type="Proteomes" id="UP001150924">
    <property type="component" value="Unassembled WGS sequence"/>
</dbReference>
<evidence type="ECO:0000313" key="7">
    <source>
        <dbReference type="EMBL" id="MCY1009029.1"/>
    </source>
</evidence>
<evidence type="ECO:0000259" key="5">
    <source>
        <dbReference type="Pfam" id="PF04542"/>
    </source>
</evidence>
<dbReference type="InterPro" id="IPR007627">
    <property type="entry name" value="RNA_pol_sigma70_r2"/>
</dbReference>
<dbReference type="RefSeq" id="WP_267771686.1">
    <property type="nucleotide sequence ID" value="NZ_JAPNKE010000002.1"/>
</dbReference>
<comment type="caution">
    <text evidence="7">The sequence shown here is derived from an EMBL/GenBank/DDBJ whole genome shotgun (WGS) entry which is preliminary data.</text>
</comment>
<evidence type="ECO:0000313" key="8">
    <source>
        <dbReference type="Proteomes" id="UP001150924"/>
    </source>
</evidence>
<sequence length="287" mass="31794">MPRSQGEIGAADGPQGEFMTIEPDDASLVRAAAQRGLPGQLAFETLVDRHQQWLVRLLTHLLGNQSDAEDVAQDAFVRAFLAIEDCDDGARFRGWLRVIARRLAFNHRRDSRTRARYEEESGLPMTLSGESMTGQLGERDLLKRVLGELAYPYREIMVLRFVEELPLKEIADVLEIGESAAKMRLTRARTDFSASTRSEEVDVATPDLLESDWIHGVFEVLREELVSLAADFGDRVKHEIDQVAAVEAVRPPSAVALLASVAVETGNIAGSLLTAETTDDPHDEEDE</sequence>
<proteinExistence type="inferred from homology"/>
<dbReference type="CDD" id="cd06171">
    <property type="entry name" value="Sigma70_r4"/>
    <property type="match status" value="1"/>
</dbReference>
<keyword evidence="8" id="KW-1185">Reference proteome</keyword>
<evidence type="ECO:0000256" key="2">
    <source>
        <dbReference type="ARBA" id="ARBA00023015"/>
    </source>
</evidence>
<dbReference type="InterPro" id="IPR013249">
    <property type="entry name" value="RNA_pol_sigma70_r4_t2"/>
</dbReference>
<dbReference type="InterPro" id="IPR013325">
    <property type="entry name" value="RNA_pol_sigma_r2"/>
</dbReference>
<evidence type="ECO:0000256" key="4">
    <source>
        <dbReference type="ARBA" id="ARBA00023163"/>
    </source>
</evidence>
<dbReference type="AlphaFoldDB" id="A0A9X3IZW0"/>
<keyword evidence="4" id="KW-0804">Transcription</keyword>
<protein>
    <submittedName>
        <fullName evidence="7">Sigma-70 family RNA polymerase sigma factor</fullName>
    </submittedName>
</protein>
<dbReference type="EMBL" id="JAPNKE010000002">
    <property type="protein sequence ID" value="MCY1009029.1"/>
    <property type="molecule type" value="Genomic_DNA"/>
</dbReference>
<reference evidence="7" key="1">
    <citation type="submission" date="2022-11" db="EMBL/GenBank/DDBJ databases">
        <title>Minimal conservation of predation-associated metabolite biosynthetic gene clusters underscores biosynthetic potential of Myxococcota including descriptions for ten novel species: Archangium lansinium sp. nov., Myxococcus landrumus sp. nov., Nannocystis bai.</title>
        <authorList>
            <person name="Ahearne A."/>
            <person name="Stevens C."/>
            <person name="Phillips K."/>
        </authorList>
    </citation>
    <scope>NUCLEOTIDE SEQUENCE</scope>
    <source>
        <strain evidence="7">Na p29</strain>
    </source>
</reference>